<reference evidence="2" key="1">
    <citation type="journal article" date="2019" name="bioRxiv">
        <title>The Genome of the Zebra Mussel, Dreissena polymorpha: A Resource for Invasive Species Research.</title>
        <authorList>
            <person name="McCartney M.A."/>
            <person name="Auch B."/>
            <person name="Kono T."/>
            <person name="Mallez S."/>
            <person name="Zhang Y."/>
            <person name="Obille A."/>
            <person name="Becker A."/>
            <person name="Abrahante J.E."/>
            <person name="Garbe J."/>
            <person name="Badalamenti J.P."/>
            <person name="Herman A."/>
            <person name="Mangelson H."/>
            <person name="Liachko I."/>
            <person name="Sullivan S."/>
            <person name="Sone E.D."/>
            <person name="Koren S."/>
            <person name="Silverstein K.A.T."/>
            <person name="Beckman K.B."/>
            <person name="Gohl D.M."/>
        </authorList>
    </citation>
    <scope>NUCLEOTIDE SEQUENCE</scope>
    <source>
        <strain evidence="2">Duluth1</strain>
        <tissue evidence="2">Whole animal</tissue>
    </source>
</reference>
<protein>
    <submittedName>
        <fullName evidence="2">Uncharacterized protein</fullName>
    </submittedName>
</protein>
<proteinExistence type="predicted"/>
<dbReference type="Proteomes" id="UP000828390">
    <property type="component" value="Unassembled WGS sequence"/>
</dbReference>
<sequence length="214" mass="23428">MSRVTELEDRIRSVEVYLETNTNTTPPRPGYCGPYPQKYDVPYRAEQISKVDVSPTMNSKAAMTSYSLSPLSAFGGTPLQTCGATPLERRPDVDRRSIPLSTGAELPLEMHANADGHLPPPQRRSSPPLERCPDTRGHFASPHTRAAPSLERRPDIDGRLPPLLTSAAPPVQRRPDGQGWTGSCTRNSGNVRTLPAPSLPDSIVYSNPDFIETM</sequence>
<dbReference type="AlphaFoldDB" id="A0A9D3YAG1"/>
<evidence type="ECO:0000256" key="1">
    <source>
        <dbReference type="SAM" id="MobiDB-lite"/>
    </source>
</evidence>
<reference evidence="2" key="2">
    <citation type="submission" date="2020-11" db="EMBL/GenBank/DDBJ databases">
        <authorList>
            <person name="McCartney M.A."/>
            <person name="Auch B."/>
            <person name="Kono T."/>
            <person name="Mallez S."/>
            <person name="Becker A."/>
            <person name="Gohl D.M."/>
            <person name="Silverstein K.A.T."/>
            <person name="Koren S."/>
            <person name="Bechman K.B."/>
            <person name="Herman A."/>
            <person name="Abrahante J.E."/>
            <person name="Garbe J."/>
        </authorList>
    </citation>
    <scope>NUCLEOTIDE SEQUENCE</scope>
    <source>
        <strain evidence="2">Duluth1</strain>
        <tissue evidence="2">Whole animal</tissue>
    </source>
</reference>
<keyword evidence="3" id="KW-1185">Reference proteome</keyword>
<accession>A0A9D3YAG1</accession>
<feature type="compositionally biased region" description="Polar residues" evidence="1">
    <location>
        <begin position="181"/>
        <end position="191"/>
    </location>
</feature>
<comment type="caution">
    <text evidence="2">The sequence shown here is derived from an EMBL/GenBank/DDBJ whole genome shotgun (WGS) entry which is preliminary data.</text>
</comment>
<organism evidence="2 3">
    <name type="scientific">Dreissena polymorpha</name>
    <name type="common">Zebra mussel</name>
    <name type="synonym">Mytilus polymorpha</name>
    <dbReference type="NCBI Taxonomy" id="45954"/>
    <lineage>
        <taxon>Eukaryota</taxon>
        <taxon>Metazoa</taxon>
        <taxon>Spiralia</taxon>
        <taxon>Lophotrochozoa</taxon>
        <taxon>Mollusca</taxon>
        <taxon>Bivalvia</taxon>
        <taxon>Autobranchia</taxon>
        <taxon>Heteroconchia</taxon>
        <taxon>Euheterodonta</taxon>
        <taxon>Imparidentia</taxon>
        <taxon>Neoheterodontei</taxon>
        <taxon>Myida</taxon>
        <taxon>Dreissenoidea</taxon>
        <taxon>Dreissenidae</taxon>
        <taxon>Dreissena</taxon>
    </lineage>
</organism>
<gene>
    <name evidence="2" type="ORF">DPMN_082657</name>
</gene>
<evidence type="ECO:0000313" key="3">
    <source>
        <dbReference type="Proteomes" id="UP000828390"/>
    </source>
</evidence>
<evidence type="ECO:0000313" key="2">
    <source>
        <dbReference type="EMBL" id="KAH3695201.1"/>
    </source>
</evidence>
<name>A0A9D3YAG1_DREPO</name>
<dbReference type="EMBL" id="JAIWYP010000016">
    <property type="protein sequence ID" value="KAH3695201.1"/>
    <property type="molecule type" value="Genomic_DNA"/>
</dbReference>
<feature type="region of interest" description="Disordered" evidence="1">
    <location>
        <begin position="102"/>
        <end position="191"/>
    </location>
</feature>